<organism evidence="1 2">
    <name type="scientific">Platanthera zijinensis</name>
    <dbReference type="NCBI Taxonomy" id="2320716"/>
    <lineage>
        <taxon>Eukaryota</taxon>
        <taxon>Viridiplantae</taxon>
        <taxon>Streptophyta</taxon>
        <taxon>Embryophyta</taxon>
        <taxon>Tracheophyta</taxon>
        <taxon>Spermatophyta</taxon>
        <taxon>Magnoliopsida</taxon>
        <taxon>Liliopsida</taxon>
        <taxon>Asparagales</taxon>
        <taxon>Orchidaceae</taxon>
        <taxon>Orchidoideae</taxon>
        <taxon>Orchideae</taxon>
        <taxon>Orchidinae</taxon>
        <taxon>Platanthera</taxon>
    </lineage>
</organism>
<name>A0AAP0C0X5_9ASPA</name>
<dbReference type="EMBL" id="JBBWWQ010000002">
    <property type="protein sequence ID" value="KAK8954960.1"/>
    <property type="molecule type" value="Genomic_DNA"/>
</dbReference>
<dbReference type="InterPro" id="IPR027949">
    <property type="entry name" value="Chloroplast_duf"/>
</dbReference>
<protein>
    <submittedName>
        <fullName evidence="1">F-box protein</fullName>
    </submittedName>
</protein>
<gene>
    <name evidence="1" type="ORF">KSP39_PZI002739</name>
</gene>
<dbReference type="AlphaFoldDB" id="A0AAP0C0X5"/>
<sequence>MLAGLAAAGVAASSAGIGHGSLPAAVGGALSALVNTMEHGGQAGMVFELFRNCARFYRRLEEIKFNLGKEENMREQREVFEVKMALQLGRSLLELRELASYALIPYK</sequence>
<dbReference type="PANTHER" id="PTHR33358">
    <property type="entry name" value="F-BOX PROTEIN WITH A DOMAIN PROTEIN"/>
    <property type="match status" value="1"/>
</dbReference>
<dbReference type="PANTHER" id="PTHR33358:SF12">
    <property type="entry name" value="F-BOX PROTEIN WITH A DOMAIN PROTEIN"/>
    <property type="match status" value="1"/>
</dbReference>
<keyword evidence="2" id="KW-1185">Reference proteome</keyword>
<evidence type="ECO:0000313" key="2">
    <source>
        <dbReference type="Proteomes" id="UP001418222"/>
    </source>
</evidence>
<dbReference type="Proteomes" id="UP001418222">
    <property type="component" value="Unassembled WGS sequence"/>
</dbReference>
<proteinExistence type="predicted"/>
<accession>A0AAP0C0X5</accession>
<dbReference type="Pfam" id="PF14476">
    <property type="entry name" value="Chloroplast_duf"/>
    <property type="match status" value="1"/>
</dbReference>
<comment type="caution">
    <text evidence="1">The sequence shown here is derived from an EMBL/GenBank/DDBJ whole genome shotgun (WGS) entry which is preliminary data.</text>
</comment>
<evidence type="ECO:0000313" key="1">
    <source>
        <dbReference type="EMBL" id="KAK8954960.1"/>
    </source>
</evidence>
<reference evidence="1 2" key="1">
    <citation type="journal article" date="2022" name="Nat. Plants">
        <title>Genomes of leafy and leafless Platanthera orchids illuminate the evolution of mycoheterotrophy.</title>
        <authorList>
            <person name="Li M.H."/>
            <person name="Liu K.W."/>
            <person name="Li Z."/>
            <person name="Lu H.C."/>
            <person name="Ye Q.L."/>
            <person name="Zhang D."/>
            <person name="Wang J.Y."/>
            <person name="Li Y.F."/>
            <person name="Zhong Z.M."/>
            <person name="Liu X."/>
            <person name="Yu X."/>
            <person name="Liu D.K."/>
            <person name="Tu X.D."/>
            <person name="Liu B."/>
            <person name="Hao Y."/>
            <person name="Liao X.Y."/>
            <person name="Jiang Y.T."/>
            <person name="Sun W.H."/>
            <person name="Chen J."/>
            <person name="Chen Y.Q."/>
            <person name="Ai Y."/>
            <person name="Zhai J.W."/>
            <person name="Wu S.S."/>
            <person name="Zhou Z."/>
            <person name="Hsiao Y.Y."/>
            <person name="Wu W.L."/>
            <person name="Chen Y.Y."/>
            <person name="Lin Y.F."/>
            <person name="Hsu J.L."/>
            <person name="Li C.Y."/>
            <person name="Wang Z.W."/>
            <person name="Zhao X."/>
            <person name="Zhong W.Y."/>
            <person name="Ma X.K."/>
            <person name="Ma L."/>
            <person name="Huang J."/>
            <person name="Chen G.Z."/>
            <person name="Huang M.Z."/>
            <person name="Huang L."/>
            <person name="Peng D.H."/>
            <person name="Luo Y.B."/>
            <person name="Zou S.Q."/>
            <person name="Chen S.P."/>
            <person name="Lan S."/>
            <person name="Tsai W.C."/>
            <person name="Van de Peer Y."/>
            <person name="Liu Z.J."/>
        </authorList>
    </citation>
    <scope>NUCLEOTIDE SEQUENCE [LARGE SCALE GENOMIC DNA]</scope>
    <source>
        <strain evidence="1">Lor287</strain>
    </source>
</reference>